<evidence type="ECO:0000313" key="1">
    <source>
        <dbReference type="EMBL" id="SCY82387.1"/>
    </source>
</evidence>
<sequence>MAEIKKTGGHQVVDYMARDYDSLLQAMRELVPSRLPEWQAGESEADFGNVLLELFAHMGDILSYYQDRVATESFLSTAQTRRSVIDHLKLIGYRLATASPASCTLELSFPASCEAVVAIEKGHAFTTGSESNTPSVRFEYTRETPLVIDCNALDVDPVTHRKHYGKDPVTGTGGVPVEEGRLVKAEHLGISDGSRNQRFPLTRTGLILRAAGAAGKRHRDILITTCLGETITEWTLQESLAFSRDNQKDYVIEIDEKDRATVIFGDGSFGAMPESGAVIMATYRVGGGLCGNVPAGAIRNIAEAPPLSLNGATVTHREAATGGADRESIDHAVMHAPSVFRSLKRAVTEEDYKALALNLKGVAKVKAVADSWNRVTLHVAPEGGGRVSDVLEESLLAYFEDKRPVTTLIAIEDVTYVPVWVAAEIGIKSHYPREEVRGKALAAAGELLALPHVDFAQTLYLSKFYEAMEAVEGVAFVNIDEFRRDNDPPGTVAPSGKIILEDHEIPVVPSGNAAYADGILLRVDGNR</sequence>
<dbReference type="EMBL" id="FMUX01000024">
    <property type="protein sequence ID" value="SCY82387.1"/>
    <property type="molecule type" value="Genomic_DNA"/>
</dbReference>
<organism evidence="1 2">
    <name type="scientific">Desulfoluna spongiiphila</name>
    <dbReference type="NCBI Taxonomy" id="419481"/>
    <lineage>
        <taxon>Bacteria</taxon>
        <taxon>Pseudomonadati</taxon>
        <taxon>Thermodesulfobacteriota</taxon>
        <taxon>Desulfobacteria</taxon>
        <taxon>Desulfobacterales</taxon>
        <taxon>Desulfolunaceae</taxon>
        <taxon>Desulfoluna</taxon>
    </lineage>
</organism>
<dbReference type="STRING" id="419481.SAMN05216233_12426"/>
<dbReference type="OrthoDB" id="9796131at2"/>
<gene>
    <name evidence="1" type="ORF">SAMN05216233_12426</name>
</gene>
<evidence type="ECO:0000313" key="2">
    <source>
        <dbReference type="Proteomes" id="UP000198870"/>
    </source>
</evidence>
<dbReference type="RefSeq" id="WP_092214680.1">
    <property type="nucleotide sequence ID" value="NZ_FMUX01000024.1"/>
</dbReference>
<reference evidence="1 2" key="1">
    <citation type="submission" date="2016-10" db="EMBL/GenBank/DDBJ databases">
        <authorList>
            <person name="de Groot N.N."/>
        </authorList>
    </citation>
    <scope>NUCLEOTIDE SEQUENCE [LARGE SCALE GENOMIC DNA]</scope>
    <source>
        <strain evidence="1 2">AA1</strain>
    </source>
</reference>
<protein>
    <submittedName>
        <fullName evidence="1">Putative baseplate assembly protein</fullName>
    </submittedName>
</protein>
<keyword evidence="2" id="KW-1185">Reference proteome</keyword>
<dbReference type="Proteomes" id="UP000198870">
    <property type="component" value="Unassembled WGS sequence"/>
</dbReference>
<accession>A0A1G5J289</accession>
<dbReference type="AlphaFoldDB" id="A0A1G5J289"/>
<proteinExistence type="predicted"/>
<name>A0A1G5J289_9BACT</name>